<evidence type="ECO:0000256" key="7">
    <source>
        <dbReference type="ARBA" id="ARBA00022840"/>
    </source>
</evidence>
<dbReference type="GO" id="GO:1990817">
    <property type="term" value="F:poly(A) RNA polymerase activity"/>
    <property type="evidence" value="ECO:0007669"/>
    <property type="project" value="UniProtKB-EC"/>
</dbReference>
<keyword evidence="4" id="KW-0507">mRNA processing</keyword>
<reference evidence="10 11" key="1">
    <citation type="journal article" date="2022" name="bioRxiv">
        <title>Genomics of Preaxostyla Flagellates Illuminates Evolutionary Transitions and the Path Towards Mitochondrial Loss.</title>
        <authorList>
            <person name="Novak L.V.F."/>
            <person name="Treitli S.C."/>
            <person name="Pyrih J."/>
            <person name="Halakuc P."/>
            <person name="Pipaliya S.V."/>
            <person name="Vacek V."/>
            <person name="Brzon O."/>
            <person name="Soukal P."/>
            <person name="Eme L."/>
            <person name="Dacks J.B."/>
            <person name="Karnkowska A."/>
            <person name="Elias M."/>
            <person name="Hampl V."/>
        </authorList>
    </citation>
    <scope>NUCLEOTIDE SEQUENCE [LARGE SCALE GENOMIC DNA]</scope>
    <source>
        <strain evidence="10">NAU3</strain>
        <tissue evidence="10">Gut</tissue>
    </source>
</reference>
<evidence type="ECO:0000256" key="8">
    <source>
        <dbReference type="ARBA" id="ARBA00023242"/>
    </source>
</evidence>
<dbReference type="PANTHER" id="PTHR10682:SF10">
    <property type="entry name" value="POLYNUCLEOTIDE ADENYLYLTRANSFERASE"/>
    <property type="match status" value="1"/>
</dbReference>
<dbReference type="Proteomes" id="UP001281761">
    <property type="component" value="Unassembled WGS sequence"/>
</dbReference>
<evidence type="ECO:0000259" key="9">
    <source>
        <dbReference type="Pfam" id="PF04928"/>
    </source>
</evidence>
<evidence type="ECO:0000256" key="6">
    <source>
        <dbReference type="ARBA" id="ARBA00022741"/>
    </source>
</evidence>
<accession>A0ABQ9X3M4</accession>
<dbReference type="Gene3D" id="1.10.1410.10">
    <property type="match status" value="1"/>
</dbReference>
<evidence type="ECO:0000256" key="3">
    <source>
        <dbReference type="ARBA" id="ARBA00012388"/>
    </source>
</evidence>
<dbReference type="EC" id="2.7.7.19" evidence="3"/>
<comment type="caution">
    <text evidence="10">The sequence shown here is derived from an EMBL/GenBank/DDBJ whole genome shotgun (WGS) entry which is preliminary data.</text>
</comment>
<evidence type="ECO:0000256" key="1">
    <source>
        <dbReference type="ARBA" id="ARBA00004123"/>
    </source>
</evidence>
<dbReference type="PANTHER" id="PTHR10682">
    <property type="entry name" value="POLY A POLYMERASE"/>
    <property type="match status" value="1"/>
</dbReference>
<keyword evidence="8" id="KW-0539">Nucleus</keyword>
<keyword evidence="11" id="KW-1185">Reference proteome</keyword>
<sequence length="333" mass="37051">MESLHKLNQSNHRTLSGIATSEYFRQLLDRSPHIKHVLCYVRAWAKAKGIYGTLYGFPGGLAWTVMVICVAELSQEKDEFTLLRIVFKLLEDWDWSVNAMSLGNGPVKRTANDLDAMIVYPPMNPISNCTHSVTPSHLSRIQTELRKATISLLRHKTFSPAALESPLRPTPFFTLFPSFVEVVFADRDPALAAEWASTGLFHLRALNDALSACPDIDKSVIYSATIPFSFEDPTFLALPSLDDAKDKLETEMLLDRDAEPPLDDGKIKASSFYIGFSPTKSARKNPQPTDLSQIFRDWANLVQETGTKKPTSAIRVRVLQKSQIPARVTGGSG</sequence>
<evidence type="ECO:0000256" key="2">
    <source>
        <dbReference type="ARBA" id="ARBA00010912"/>
    </source>
</evidence>
<dbReference type="Pfam" id="PF04928">
    <property type="entry name" value="PAP_central"/>
    <property type="match status" value="1"/>
</dbReference>
<evidence type="ECO:0000256" key="4">
    <source>
        <dbReference type="ARBA" id="ARBA00022664"/>
    </source>
</evidence>
<protein>
    <recommendedName>
        <fullName evidence="3">polynucleotide adenylyltransferase</fullName>
        <ecNumber evidence="3">2.7.7.19</ecNumber>
    </recommendedName>
</protein>
<name>A0ABQ9X3M4_9EUKA</name>
<organism evidence="10 11">
    <name type="scientific">Blattamonas nauphoetae</name>
    <dbReference type="NCBI Taxonomy" id="2049346"/>
    <lineage>
        <taxon>Eukaryota</taxon>
        <taxon>Metamonada</taxon>
        <taxon>Preaxostyla</taxon>
        <taxon>Oxymonadida</taxon>
        <taxon>Blattamonas</taxon>
    </lineage>
</organism>
<dbReference type="EMBL" id="JARBJD010000230">
    <property type="protein sequence ID" value="KAK2946369.1"/>
    <property type="molecule type" value="Genomic_DNA"/>
</dbReference>
<dbReference type="InterPro" id="IPR007012">
    <property type="entry name" value="PolA_pol_cen_dom"/>
</dbReference>
<evidence type="ECO:0000313" key="11">
    <source>
        <dbReference type="Proteomes" id="UP001281761"/>
    </source>
</evidence>
<keyword evidence="10" id="KW-0548">Nucleotidyltransferase</keyword>
<gene>
    <name evidence="10" type="ORF">BLNAU_18730</name>
</gene>
<comment type="similarity">
    <text evidence="2">Belongs to the poly(A) polymerase family.</text>
</comment>
<feature type="domain" description="Poly(A) polymerase central" evidence="9">
    <location>
        <begin position="35"/>
        <end position="149"/>
    </location>
</feature>
<proteinExistence type="inferred from homology"/>
<evidence type="ECO:0000313" key="10">
    <source>
        <dbReference type="EMBL" id="KAK2946369.1"/>
    </source>
</evidence>
<dbReference type="SUPFAM" id="SSF81631">
    <property type="entry name" value="PAP/OAS1 substrate-binding domain"/>
    <property type="match status" value="1"/>
</dbReference>
<comment type="subcellular location">
    <subcellularLocation>
        <location evidence="1">Nucleus</location>
    </subcellularLocation>
</comment>
<keyword evidence="6" id="KW-0547">Nucleotide-binding</keyword>
<keyword evidence="5 10" id="KW-0808">Transferase</keyword>
<keyword evidence="7" id="KW-0067">ATP-binding</keyword>
<evidence type="ECO:0000256" key="5">
    <source>
        <dbReference type="ARBA" id="ARBA00022679"/>
    </source>
</evidence>